<keyword evidence="1" id="KW-0472">Membrane</keyword>
<comment type="caution">
    <text evidence="2">The sequence shown here is derived from an EMBL/GenBank/DDBJ whole genome shotgun (WGS) entry which is preliminary data.</text>
</comment>
<sequence>MMMMLVRQLGLIGTARYRIMMMVMMMIMMMMIVIVMGTSGSDGGSGVLMIRIPLLLVVAGVGVNVGESVDISGVTGVFLSSFFSTLPEVTMFLGLFAKTSFEDSVPSSFIGCPGERRRRT</sequence>
<keyword evidence="1" id="KW-0812">Transmembrane</keyword>
<dbReference type="EMBL" id="JADYXP020000013">
    <property type="protein sequence ID" value="KAL0111352.1"/>
    <property type="molecule type" value="Genomic_DNA"/>
</dbReference>
<dbReference type="Proteomes" id="UP001430953">
    <property type="component" value="Unassembled WGS sequence"/>
</dbReference>
<dbReference type="AlphaFoldDB" id="A0AAW2FAX7"/>
<gene>
    <name evidence="2" type="ORF">PUN28_012915</name>
</gene>
<feature type="transmembrane region" description="Helical" evidence="1">
    <location>
        <begin position="78"/>
        <end position="97"/>
    </location>
</feature>
<protein>
    <submittedName>
        <fullName evidence="2">Uncharacterized protein</fullName>
    </submittedName>
</protein>
<name>A0AAW2FAX7_9HYME</name>
<evidence type="ECO:0000313" key="2">
    <source>
        <dbReference type="EMBL" id="KAL0111352.1"/>
    </source>
</evidence>
<reference evidence="2 3" key="1">
    <citation type="submission" date="2023-03" db="EMBL/GenBank/DDBJ databases">
        <title>High recombination rates correlate with genetic variation in Cardiocondyla obscurior ants.</title>
        <authorList>
            <person name="Errbii M."/>
        </authorList>
    </citation>
    <scope>NUCLEOTIDE SEQUENCE [LARGE SCALE GENOMIC DNA]</scope>
    <source>
        <strain evidence="2">Alpha-2009</strain>
        <tissue evidence="2">Whole body</tissue>
    </source>
</reference>
<keyword evidence="3" id="KW-1185">Reference proteome</keyword>
<evidence type="ECO:0000256" key="1">
    <source>
        <dbReference type="SAM" id="Phobius"/>
    </source>
</evidence>
<proteinExistence type="predicted"/>
<accession>A0AAW2FAX7</accession>
<keyword evidence="1" id="KW-1133">Transmembrane helix</keyword>
<organism evidence="2 3">
    <name type="scientific">Cardiocondyla obscurior</name>
    <dbReference type="NCBI Taxonomy" id="286306"/>
    <lineage>
        <taxon>Eukaryota</taxon>
        <taxon>Metazoa</taxon>
        <taxon>Ecdysozoa</taxon>
        <taxon>Arthropoda</taxon>
        <taxon>Hexapoda</taxon>
        <taxon>Insecta</taxon>
        <taxon>Pterygota</taxon>
        <taxon>Neoptera</taxon>
        <taxon>Endopterygota</taxon>
        <taxon>Hymenoptera</taxon>
        <taxon>Apocrita</taxon>
        <taxon>Aculeata</taxon>
        <taxon>Formicoidea</taxon>
        <taxon>Formicidae</taxon>
        <taxon>Myrmicinae</taxon>
        <taxon>Cardiocondyla</taxon>
    </lineage>
</organism>
<evidence type="ECO:0000313" key="3">
    <source>
        <dbReference type="Proteomes" id="UP001430953"/>
    </source>
</evidence>